<dbReference type="Proteomes" id="UP001302321">
    <property type="component" value="Unassembled WGS sequence"/>
</dbReference>
<evidence type="ECO:0000313" key="2">
    <source>
        <dbReference type="Proteomes" id="UP001302321"/>
    </source>
</evidence>
<reference evidence="1" key="1">
    <citation type="journal article" date="2023" name="Mol. Phylogenet. Evol.">
        <title>Genome-scale phylogeny and comparative genomics of the fungal order Sordariales.</title>
        <authorList>
            <person name="Hensen N."/>
            <person name="Bonometti L."/>
            <person name="Westerberg I."/>
            <person name="Brannstrom I.O."/>
            <person name="Guillou S."/>
            <person name="Cros-Aarteil S."/>
            <person name="Calhoun S."/>
            <person name="Haridas S."/>
            <person name="Kuo A."/>
            <person name="Mondo S."/>
            <person name="Pangilinan J."/>
            <person name="Riley R."/>
            <person name="LaButti K."/>
            <person name="Andreopoulos B."/>
            <person name="Lipzen A."/>
            <person name="Chen C."/>
            <person name="Yan M."/>
            <person name="Daum C."/>
            <person name="Ng V."/>
            <person name="Clum A."/>
            <person name="Steindorff A."/>
            <person name="Ohm R.A."/>
            <person name="Martin F."/>
            <person name="Silar P."/>
            <person name="Natvig D.O."/>
            <person name="Lalanne C."/>
            <person name="Gautier V."/>
            <person name="Ament-Velasquez S.L."/>
            <person name="Kruys A."/>
            <person name="Hutchinson M.I."/>
            <person name="Powell A.J."/>
            <person name="Barry K."/>
            <person name="Miller A.N."/>
            <person name="Grigoriev I.V."/>
            <person name="Debuchy R."/>
            <person name="Gladieux P."/>
            <person name="Hiltunen Thoren M."/>
            <person name="Johannesson H."/>
        </authorList>
    </citation>
    <scope>NUCLEOTIDE SEQUENCE</scope>
    <source>
        <strain evidence="1">CBS 892.96</strain>
    </source>
</reference>
<organism evidence="1 2">
    <name type="scientific">Triangularia setosa</name>
    <dbReference type="NCBI Taxonomy" id="2587417"/>
    <lineage>
        <taxon>Eukaryota</taxon>
        <taxon>Fungi</taxon>
        <taxon>Dikarya</taxon>
        <taxon>Ascomycota</taxon>
        <taxon>Pezizomycotina</taxon>
        <taxon>Sordariomycetes</taxon>
        <taxon>Sordariomycetidae</taxon>
        <taxon>Sordariales</taxon>
        <taxon>Podosporaceae</taxon>
        <taxon>Triangularia</taxon>
    </lineage>
</organism>
<dbReference type="EMBL" id="MU866464">
    <property type="protein sequence ID" value="KAK4172108.1"/>
    <property type="molecule type" value="Genomic_DNA"/>
</dbReference>
<gene>
    <name evidence="1" type="ORF">QBC36DRAFT_81232</name>
</gene>
<dbReference type="AlphaFoldDB" id="A0AAN6VZH6"/>
<protein>
    <submittedName>
        <fullName evidence="1">Uncharacterized protein</fullName>
    </submittedName>
</protein>
<sequence>MEFFSAADAAAGLLGTLKATVDAARLFYERTRSVGEAVYDSYLAFDKCHTALEMWTRFWGLDGRLSRRYQEALWGSDGSRTIGRQLAKIKNQMEDVWDELSPLLTRAGITPQTTSQVDWSLAYESRQGVAKIRSLLRKRDLWWFGSGKGDNLLSLINLVWASISDLRELSISCFSMVNGTSLLDHPPETLASAVGLKSFVEAVLDAKAAATMYFNALFDTVRVGILRTKPGSPYPKVAQLDMDLVKKKFLKPSNFQSFDNIQLLYKVSLLPDHQTKHWQPLLIFVDGPHKLMRPTLAPAEQSQEVKGALGIVDAFHAARDSNTCLFTVRSPDDTMSACFRVLPLQSYQLLDLCPSGPLDSTAKLWDLLSTLPSTRVGSYKDESTILSLSGRIALARSLVLMALFLGGTPWLSGARHGIGKIVRRNFLDGGDVERFLLDVEVGAEIPKVDFLQEWRQHLHSVGLALLELGMGMQVREVIETGKGPGHLELVFHKKQAHSDVSNSWVNSLVELLRYFVLGPLFSRFSLISSGSQLKLSFESVNSKLTTTMGEQYAATVKKLLKAEGWKNLDSINNDMKTMTKSCWEVYLCIEEILKAVELARVAVSSMEEAKTLGDIAHREYEAWPGVGRRRAVL</sequence>
<proteinExistence type="predicted"/>
<evidence type="ECO:0000313" key="1">
    <source>
        <dbReference type="EMBL" id="KAK4172108.1"/>
    </source>
</evidence>
<accession>A0AAN6VZH6</accession>
<reference evidence="1" key="2">
    <citation type="submission" date="2023-05" db="EMBL/GenBank/DDBJ databases">
        <authorList>
            <consortium name="Lawrence Berkeley National Laboratory"/>
            <person name="Steindorff A."/>
            <person name="Hensen N."/>
            <person name="Bonometti L."/>
            <person name="Westerberg I."/>
            <person name="Brannstrom I.O."/>
            <person name="Guillou S."/>
            <person name="Cros-Aarteil S."/>
            <person name="Calhoun S."/>
            <person name="Haridas S."/>
            <person name="Kuo A."/>
            <person name="Mondo S."/>
            <person name="Pangilinan J."/>
            <person name="Riley R."/>
            <person name="Labutti K."/>
            <person name="Andreopoulos B."/>
            <person name="Lipzen A."/>
            <person name="Chen C."/>
            <person name="Yanf M."/>
            <person name="Daum C."/>
            <person name="Ng V."/>
            <person name="Clum A."/>
            <person name="Ohm R."/>
            <person name="Martin F."/>
            <person name="Silar P."/>
            <person name="Natvig D."/>
            <person name="Lalanne C."/>
            <person name="Gautier V."/>
            <person name="Ament-Velasquez S.L."/>
            <person name="Kruys A."/>
            <person name="Hutchinson M.I."/>
            <person name="Powell A.J."/>
            <person name="Barry K."/>
            <person name="Miller A.N."/>
            <person name="Grigoriev I.V."/>
            <person name="Debuchy R."/>
            <person name="Gladieux P."/>
            <person name="Thoren M.H."/>
            <person name="Johannesson H."/>
        </authorList>
    </citation>
    <scope>NUCLEOTIDE SEQUENCE</scope>
    <source>
        <strain evidence="1">CBS 892.96</strain>
    </source>
</reference>
<name>A0AAN6VZH6_9PEZI</name>
<keyword evidence="2" id="KW-1185">Reference proteome</keyword>
<comment type="caution">
    <text evidence="1">The sequence shown here is derived from an EMBL/GenBank/DDBJ whole genome shotgun (WGS) entry which is preliminary data.</text>
</comment>